<dbReference type="AlphaFoldDB" id="A0ABD7HPA1"/>
<accession>A0ABD7HPA1</accession>
<evidence type="ECO:0000259" key="1">
    <source>
        <dbReference type="Pfam" id="PF14216"/>
    </source>
</evidence>
<sequence length="125" mass="14093">MSEPKRIQMTRKEPWRHLHPAAIIVARPTKWGNPCRIGSVIHCSSAGKSWTRRMTAEDAVSYFEIDLRNDLLPFRIADVQAELAGHDLACWCRLEDEHGNRVPCHADVLLEIANQSCAAPNPAVR</sequence>
<proteinExistence type="predicted"/>
<gene>
    <name evidence="2" type="ORF">D2E76_16225</name>
</gene>
<evidence type="ECO:0000313" key="3">
    <source>
        <dbReference type="Proteomes" id="UP000284557"/>
    </source>
</evidence>
<comment type="caution">
    <text evidence="2">The sequence shown here is derived from an EMBL/GenBank/DDBJ whole genome shotgun (WGS) entry which is preliminary data.</text>
</comment>
<dbReference type="Proteomes" id="UP000284557">
    <property type="component" value="Unassembled WGS sequence"/>
</dbReference>
<name>A0ABD7HPA1_9MYCO</name>
<dbReference type="InterPro" id="IPR025475">
    <property type="entry name" value="DUF4326"/>
</dbReference>
<dbReference type="Pfam" id="PF14216">
    <property type="entry name" value="DUF4326"/>
    <property type="match status" value="1"/>
</dbReference>
<feature type="domain" description="DUF4326" evidence="1">
    <location>
        <begin position="12"/>
        <end position="111"/>
    </location>
</feature>
<organism evidence="2 3">
    <name type="scientific">Mycobacteroides abscessus</name>
    <dbReference type="NCBI Taxonomy" id="36809"/>
    <lineage>
        <taxon>Bacteria</taxon>
        <taxon>Bacillati</taxon>
        <taxon>Actinomycetota</taxon>
        <taxon>Actinomycetes</taxon>
        <taxon>Mycobacteriales</taxon>
        <taxon>Mycobacteriaceae</taxon>
        <taxon>Mycobacteroides</taxon>
    </lineage>
</organism>
<reference evidence="2 3" key="1">
    <citation type="submission" date="2018-08" db="EMBL/GenBank/DDBJ databases">
        <title>Linezolid Resistance in Mycobacterium abscessus: MIC Distribution and Comprehensive Investigation of Resistance Mechanisms.</title>
        <authorList>
            <person name="Ye M."/>
            <person name="Xu L."/>
            <person name="Zou Y."/>
            <person name="Li B."/>
            <person name="Guo Q."/>
            <person name="Zhang Y."/>
            <person name="Zhan M."/>
            <person name="Xu B."/>
            <person name="Yu F."/>
            <person name="Zhang Z."/>
            <person name="Chu H."/>
        </authorList>
    </citation>
    <scope>NUCLEOTIDE SEQUENCE [LARGE SCALE GENOMIC DNA]</scope>
    <source>
        <strain evidence="2 3">G143</strain>
    </source>
</reference>
<protein>
    <submittedName>
        <fullName evidence="2">DUF4326 domain-containing protein</fullName>
    </submittedName>
</protein>
<dbReference type="EMBL" id="QXBN01000012">
    <property type="protein sequence ID" value="RIT36909.1"/>
    <property type="molecule type" value="Genomic_DNA"/>
</dbReference>
<evidence type="ECO:0000313" key="2">
    <source>
        <dbReference type="EMBL" id="RIT36909.1"/>
    </source>
</evidence>